<dbReference type="EMBL" id="MN738978">
    <property type="protein sequence ID" value="QHT33754.1"/>
    <property type="molecule type" value="Genomic_DNA"/>
</dbReference>
<protein>
    <recommendedName>
        <fullName evidence="2">Ankyrin repeat protein</fullName>
    </recommendedName>
</protein>
<name>A0A6C0EX21_9ZZZZ</name>
<evidence type="ECO:0000313" key="1">
    <source>
        <dbReference type="EMBL" id="QHT33754.1"/>
    </source>
</evidence>
<proteinExistence type="predicted"/>
<reference evidence="1" key="1">
    <citation type="journal article" date="2020" name="Nature">
        <title>Giant virus diversity and host interactions through global metagenomics.</title>
        <authorList>
            <person name="Schulz F."/>
            <person name="Roux S."/>
            <person name="Paez-Espino D."/>
            <person name="Jungbluth S."/>
            <person name="Walsh D.A."/>
            <person name="Denef V.J."/>
            <person name="McMahon K.D."/>
            <person name="Konstantinidis K.T."/>
            <person name="Eloe-Fadrosh E.A."/>
            <person name="Kyrpides N.C."/>
            <person name="Woyke T."/>
        </authorList>
    </citation>
    <scope>NUCLEOTIDE SEQUENCE</scope>
    <source>
        <strain evidence="1">GVMAG-M-3300009161-52</strain>
    </source>
</reference>
<sequence length="217" mass="25006">MSIPILSMEDYDAILDALDNEDTDIILKYFKKYDIDPLTGLLDAPRIDHIDNELHTYLDYAISYNLTNVIDMFIDDLNLEINDDIIARSLVLHNLDSYKYLCNLGYIPDSETLKIAVQLCYGEICDEILCNDSELIDSIEEIDIEYMYSMDISEETIETVKVLFNYGVKPYLFSKFLSILKEQKDTTPDGDDDVEIHIINEIIDILESNSVISENDE</sequence>
<evidence type="ECO:0008006" key="2">
    <source>
        <dbReference type="Google" id="ProtNLM"/>
    </source>
</evidence>
<dbReference type="AlphaFoldDB" id="A0A6C0EX21"/>
<accession>A0A6C0EX21</accession>
<organism evidence="1">
    <name type="scientific">viral metagenome</name>
    <dbReference type="NCBI Taxonomy" id="1070528"/>
    <lineage>
        <taxon>unclassified sequences</taxon>
        <taxon>metagenomes</taxon>
        <taxon>organismal metagenomes</taxon>
    </lineage>
</organism>